<gene>
    <name evidence="8" type="primary">Neuv</name>
    <name evidence="8" type="ORF">SETKIR_R11631</name>
</gene>
<evidence type="ECO:0000256" key="1">
    <source>
        <dbReference type="ARBA" id="ARBA00004613"/>
    </source>
</evidence>
<dbReference type="PANTHER" id="PTHR11681">
    <property type="entry name" value="NEUROPHYSIN"/>
    <property type="match status" value="1"/>
</dbReference>
<comment type="similarity">
    <text evidence="2">Belongs to the vasopressin/oxytocin family.</text>
</comment>
<dbReference type="InterPro" id="IPR036387">
    <property type="entry name" value="Neurhyp_horm_dom_sf"/>
</dbReference>
<evidence type="ECO:0000313" key="9">
    <source>
        <dbReference type="Proteomes" id="UP000550059"/>
    </source>
</evidence>
<accession>A0A7L0QCL4</accession>
<dbReference type="Proteomes" id="UP000550059">
    <property type="component" value="Unassembled WGS sequence"/>
</dbReference>
<evidence type="ECO:0000256" key="3">
    <source>
        <dbReference type="ARBA" id="ARBA00022525"/>
    </source>
</evidence>
<dbReference type="GO" id="GO:0005185">
    <property type="term" value="F:neurohypophyseal hormone activity"/>
    <property type="evidence" value="ECO:0007669"/>
    <property type="project" value="InterPro"/>
</dbReference>
<protein>
    <submittedName>
        <fullName evidence="8">NEUV protein</fullName>
    </submittedName>
</protein>
<dbReference type="GO" id="GO:0030141">
    <property type="term" value="C:secretory granule"/>
    <property type="evidence" value="ECO:0007669"/>
    <property type="project" value="TreeGrafter"/>
</dbReference>
<dbReference type="GO" id="GO:0005615">
    <property type="term" value="C:extracellular space"/>
    <property type="evidence" value="ECO:0007669"/>
    <property type="project" value="TreeGrafter"/>
</dbReference>
<keyword evidence="3" id="KW-0964">Secreted</keyword>
<dbReference type="AlphaFoldDB" id="A0A7L0QCL4"/>
<organism evidence="8 9">
    <name type="scientific">Setophaga kirtlandii</name>
    <name type="common">Kirtland's warbler</name>
    <name type="synonym">Dendroica kirtlandii</name>
    <dbReference type="NCBI Taxonomy" id="298831"/>
    <lineage>
        <taxon>Eukaryota</taxon>
        <taxon>Metazoa</taxon>
        <taxon>Chordata</taxon>
        <taxon>Craniata</taxon>
        <taxon>Vertebrata</taxon>
        <taxon>Euteleostomi</taxon>
        <taxon>Archelosauria</taxon>
        <taxon>Archosauria</taxon>
        <taxon>Dinosauria</taxon>
        <taxon>Saurischia</taxon>
        <taxon>Theropoda</taxon>
        <taxon>Coelurosauria</taxon>
        <taxon>Aves</taxon>
        <taxon>Neognathae</taxon>
        <taxon>Neoaves</taxon>
        <taxon>Telluraves</taxon>
        <taxon>Australaves</taxon>
        <taxon>Passeriformes</taxon>
        <taxon>Passeroidea</taxon>
        <taxon>Parulidae</taxon>
        <taxon>Setophaga</taxon>
    </lineage>
</organism>
<evidence type="ECO:0000313" key="8">
    <source>
        <dbReference type="EMBL" id="NXL16087.1"/>
    </source>
</evidence>
<dbReference type="FunFam" id="2.60.9.10:FF:000001">
    <property type="entry name" value="oxytocin-neurophysin 1"/>
    <property type="match status" value="1"/>
</dbReference>
<evidence type="ECO:0000256" key="6">
    <source>
        <dbReference type="ARBA" id="ARBA00023157"/>
    </source>
</evidence>
<evidence type="ECO:0000256" key="4">
    <source>
        <dbReference type="ARBA" id="ARBA00022685"/>
    </source>
</evidence>
<dbReference type="InterPro" id="IPR022423">
    <property type="entry name" value="Neurohypophysial_hormone_CS"/>
</dbReference>
<dbReference type="PROSITE" id="PS00264">
    <property type="entry name" value="NEUROHYPOPHYS_HORM"/>
    <property type="match status" value="1"/>
</dbReference>
<dbReference type="InterPro" id="IPR000981">
    <property type="entry name" value="Neurhyp_horm"/>
</dbReference>
<dbReference type="Gene3D" id="2.60.9.10">
    <property type="entry name" value="Neurohypophysial hormone domain"/>
    <property type="match status" value="1"/>
</dbReference>
<comment type="subcellular location">
    <subcellularLocation>
        <location evidence="1">Secreted</location>
    </subcellularLocation>
</comment>
<dbReference type="Pfam" id="PF00184">
    <property type="entry name" value="Hormone_5"/>
    <property type="match status" value="1"/>
</dbReference>
<keyword evidence="5" id="KW-0027">Amidation</keyword>
<dbReference type="PRINTS" id="PR00831">
    <property type="entry name" value="NEUROPHYSIN"/>
</dbReference>
<dbReference type="SMART" id="SM00003">
    <property type="entry name" value="NH"/>
    <property type="match status" value="1"/>
</dbReference>
<keyword evidence="6" id="KW-1015">Disulfide bond</keyword>
<dbReference type="EMBL" id="VXAS01006199">
    <property type="protein sequence ID" value="NXL16087.1"/>
    <property type="molecule type" value="Genomic_DNA"/>
</dbReference>
<evidence type="ECO:0000256" key="5">
    <source>
        <dbReference type="ARBA" id="ARBA00022815"/>
    </source>
</evidence>
<keyword evidence="7" id="KW-0732">Signal</keyword>
<evidence type="ECO:0000256" key="2">
    <source>
        <dbReference type="ARBA" id="ARBA00007369"/>
    </source>
</evidence>
<reference evidence="8 9" key="1">
    <citation type="submission" date="2019-09" db="EMBL/GenBank/DDBJ databases">
        <title>Bird 10,000 Genomes (B10K) Project - Family phase.</title>
        <authorList>
            <person name="Zhang G."/>
        </authorList>
    </citation>
    <scope>NUCLEOTIDE SEQUENCE [LARGE SCALE GENOMIC DNA]</scope>
    <source>
        <strain evidence="8">B10K-DU-001-45</strain>
        <tissue evidence="8">Muscle</tissue>
    </source>
</reference>
<dbReference type="PANTHER" id="PTHR11681:SF15">
    <property type="entry name" value="VASOTOCIN-NEUROPHYSIN VT"/>
    <property type="match status" value="1"/>
</dbReference>
<keyword evidence="4" id="KW-0165">Cleavage on pair of basic residues</keyword>
<comment type="caution">
    <text evidence="8">The sequence shown here is derived from an EMBL/GenBank/DDBJ whole genome shotgun (WGS) entry which is preliminary data.</text>
</comment>
<feature type="chain" id="PRO_5029828143" evidence="7">
    <location>
        <begin position="20"/>
        <end position="107"/>
    </location>
</feature>
<feature type="non-terminal residue" evidence="8">
    <location>
        <position position="1"/>
    </location>
</feature>
<sequence>MAEPSLPLSFLCLLALSSACYIQNCPRGGKRALADTALRQCLPCGPGNRGSCFGPGICCGAELGCYLGTAETRRCAQEDALPSPCQPEGRPCGSGGRCAAPGICCTA</sequence>
<proteinExistence type="inferred from homology"/>
<evidence type="ECO:0000256" key="7">
    <source>
        <dbReference type="SAM" id="SignalP"/>
    </source>
</evidence>
<feature type="signal peptide" evidence="7">
    <location>
        <begin position="1"/>
        <end position="19"/>
    </location>
</feature>
<name>A0A7L0QCL4_SETKR</name>
<keyword evidence="9" id="KW-1185">Reference proteome</keyword>
<dbReference type="PIRSF" id="PIRSF001815">
    <property type="entry name" value="Nonapeptide_hormone_precursor"/>
    <property type="match status" value="1"/>
</dbReference>
<feature type="non-terminal residue" evidence="8">
    <location>
        <position position="107"/>
    </location>
</feature>
<dbReference type="Pfam" id="PF00220">
    <property type="entry name" value="Hormone_4"/>
    <property type="match status" value="1"/>
</dbReference>
<dbReference type="SUPFAM" id="SSF49606">
    <property type="entry name" value="Neurophysin II"/>
    <property type="match status" value="1"/>
</dbReference>